<evidence type="ECO:0000256" key="11">
    <source>
        <dbReference type="SAM" id="MobiDB-lite"/>
    </source>
</evidence>
<evidence type="ECO:0000256" key="3">
    <source>
        <dbReference type="ARBA" id="ARBA00009504"/>
    </source>
</evidence>
<dbReference type="InterPro" id="IPR042226">
    <property type="entry name" value="eFR1_2_sf"/>
</dbReference>
<dbReference type="Proteomes" id="UP000736335">
    <property type="component" value="Unassembled WGS sequence"/>
</dbReference>
<gene>
    <name evidence="13" type="ORF">BJ322DRAFT_1053299</name>
</gene>
<comment type="subcellular location">
    <subcellularLocation>
        <location evidence="2 10">Cytoplasm</location>
    </subcellularLocation>
</comment>
<dbReference type="Gene3D" id="2.30.30.870">
    <property type="entry name" value="Pelota, domain A"/>
    <property type="match status" value="1"/>
</dbReference>
<dbReference type="SUPFAM" id="SSF55315">
    <property type="entry name" value="L30e-like"/>
    <property type="match status" value="1"/>
</dbReference>
<comment type="similarity">
    <text evidence="3 10">Belongs to the eukaryotic release factor 1 family. Pelota subfamily.</text>
</comment>
<evidence type="ECO:0000256" key="7">
    <source>
        <dbReference type="ARBA" id="ARBA00022776"/>
    </source>
</evidence>
<keyword evidence="14" id="KW-1185">Reference proteome</keyword>
<dbReference type="FunFam" id="3.30.1330.30:FF:000008">
    <property type="entry name" value="Protein pelota homolog"/>
    <property type="match status" value="1"/>
</dbReference>
<dbReference type="GO" id="GO:0070651">
    <property type="term" value="P:nonfunctional rRNA decay"/>
    <property type="evidence" value="ECO:0007669"/>
    <property type="project" value="TreeGrafter"/>
</dbReference>
<evidence type="ECO:0000256" key="6">
    <source>
        <dbReference type="ARBA" id="ARBA00022723"/>
    </source>
</evidence>
<reference evidence="13" key="2">
    <citation type="submission" date="2020-11" db="EMBL/GenBank/DDBJ databases">
        <authorList>
            <consortium name="DOE Joint Genome Institute"/>
            <person name="Kuo A."/>
            <person name="Miyauchi S."/>
            <person name="Kiss E."/>
            <person name="Drula E."/>
            <person name="Kohler A."/>
            <person name="Sanchez-Garcia M."/>
            <person name="Andreopoulos B."/>
            <person name="Barry K.W."/>
            <person name="Bonito G."/>
            <person name="Buee M."/>
            <person name="Carver A."/>
            <person name="Chen C."/>
            <person name="Cichocki N."/>
            <person name="Clum A."/>
            <person name="Culley D."/>
            <person name="Crous P.W."/>
            <person name="Fauchery L."/>
            <person name="Girlanda M."/>
            <person name="Hayes R."/>
            <person name="Keri Z."/>
            <person name="Labutti K."/>
            <person name="Lipzen A."/>
            <person name="Lombard V."/>
            <person name="Magnuson J."/>
            <person name="Maillard F."/>
            <person name="Morin E."/>
            <person name="Murat C."/>
            <person name="Nolan M."/>
            <person name="Ohm R."/>
            <person name="Pangilinan J."/>
            <person name="Pereira M."/>
            <person name="Perotto S."/>
            <person name="Peter M."/>
            <person name="Riley R."/>
            <person name="Sitrit Y."/>
            <person name="Stielow B."/>
            <person name="Szollosi G."/>
            <person name="Zifcakova L."/>
            <person name="Stursova M."/>
            <person name="Spatafora J.W."/>
            <person name="Tedersoo L."/>
            <person name="Vaario L.-M."/>
            <person name="Yamada A."/>
            <person name="Yan M."/>
            <person name="Wang P."/>
            <person name="Xu J."/>
            <person name="Bruns T."/>
            <person name="Baldrian P."/>
            <person name="Vilgalys R."/>
            <person name="Henrissat B."/>
            <person name="Grigoriev I.V."/>
            <person name="Hibbett D."/>
            <person name="Nagy L.G."/>
            <person name="Martin F.M."/>
        </authorList>
    </citation>
    <scope>NUCLEOTIDE SEQUENCE</scope>
    <source>
        <strain evidence="13">UH-Tt-Lm1</strain>
    </source>
</reference>
<comment type="function">
    <text evidence="10">Component of the Dom34-Hbs1 complex, a complex that recognizes stalled ribosomes and triggers the No-Go Decay (NGD) pathway (PubMed:20890290). In the Dom34-Hbs1 complex, dom34 recognizes ribosomes stalled at the 3' end of an mRNA and engages stalled ribosomes by destabilizing mRNA in the mRNA channel. Following ribosome-binding, the Dom34-Hbs1 complex promotes the disassembly of stalled ribosomes, followed by degradation of damaged mRNAs as part of the NGD pathway.</text>
</comment>
<name>A0A9P6HJ32_9AGAM</name>
<comment type="cofactor">
    <cofactor evidence="1 10">
        <name>a divalent metal cation</name>
        <dbReference type="ChEBI" id="CHEBI:60240"/>
    </cofactor>
</comment>
<evidence type="ECO:0000259" key="12">
    <source>
        <dbReference type="SMART" id="SM01194"/>
    </source>
</evidence>
<evidence type="ECO:0000313" key="13">
    <source>
        <dbReference type="EMBL" id="KAF9787030.1"/>
    </source>
</evidence>
<dbReference type="GO" id="GO:1990533">
    <property type="term" value="C:Dom34-Hbs1 complex"/>
    <property type="evidence" value="ECO:0007669"/>
    <property type="project" value="UniProtKB-ARBA"/>
</dbReference>
<dbReference type="FunFam" id="3.30.420.60:FF:000004">
    <property type="entry name" value="Protein DOM34 homolog"/>
    <property type="match status" value="1"/>
</dbReference>
<dbReference type="Pfam" id="PF03465">
    <property type="entry name" value="eRF1_3"/>
    <property type="match status" value="1"/>
</dbReference>
<dbReference type="EMBL" id="WIUZ02000005">
    <property type="protein sequence ID" value="KAF9787030.1"/>
    <property type="molecule type" value="Genomic_DNA"/>
</dbReference>
<dbReference type="GO" id="GO:0070481">
    <property type="term" value="P:nuclear-transcribed mRNA catabolic process, non-stop decay"/>
    <property type="evidence" value="ECO:0007669"/>
    <property type="project" value="InterPro"/>
</dbReference>
<organism evidence="13 14">
    <name type="scientific">Thelephora terrestris</name>
    <dbReference type="NCBI Taxonomy" id="56493"/>
    <lineage>
        <taxon>Eukaryota</taxon>
        <taxon>Fungi</taxon>
        <taxon>Dikarya</taxon>
        <taxon>Basidiomycota</taxon>
        <taxon>Agaricomycotina</taxon>
        <taxon>Agaricomycetes</taxon>
        <taxon>Thelephorales</taxon>
        <taxon>Thelephoraceae</taxon>
        <taxon>Thelephora</taxon>
    </lineage>
</organism>
<feature type="region of interest" description="Disordered" evidence="11">
    <location>
        <begin position="399"/>
        <end position="422"/>
    </location>
</feature>
<dbReference type="Gene3D" id="3.30.420.60">
    <property type="entry name" value="eRF1 domain 2"/>
    <property type="match status" value="1"/>
</dbReference>
<reference evidence="13" key="1">
    <citation type="journal article" date="2020" name="Nat. Commun.">
        <title>Large-scale genome sequencing of mycorrhizal fungi provides insights into the early evolution of symbiotic traits.</title>
        <authorList>
            <person name="Miyauchi S."/>
            <person name="Kiss E."/>
            <person name="Kuo A."/>
            <person name="Drula E."/>
            <person name="Kohler A."/>
            <person name="Sanchez-Garcia M."/>
            <person name="Morin E."/>
            <person name="Andreopoulos B."/>
            <person name="Barry K.W."/>
            <person name="Bonito G."/>
            <person name="Buee M."/>
            <person name="Carver A."/>
            <person name="Chen C."/>
            <person name="Cichocki N."/>
            <person name="Clum A."/>
            <person name="Culley D."/>
            <person name="Crous P.W."/>
            <person name="Fauchery L."/>
            <person name="Girlanda M."/>
            <person name="Hayes R.D."/>
            <person name="Keri Z."/>
            <person name="LaButti K."/>
            <person name="Lipzen A."/>
            <person name="Lombard V."/>
            <person name="Magnuson J."/>
            <person name="Maillard F."/>
            <person name="Murat C."/>
            <person name="Nolan M."/>
            <person name="Ohm R.A."/>
            <person name="Pangilinan J."/>
            <person name="Pereira M.F."/>
            <person name="Perotto S."/>
            <person name="Peter M."/>
            <person name="Pfister S."/>
            <person name="Riley R."/>
            <person name="Sitrit Y."/>
            <person name="Stielow J.B."/>
            <person name="Szollosi G."/>
            <person name="Zifcakova L."/>
            <person name="Stursova M."/>
            <person name="Spatafora J.W."/>
            <person name="Tedersoo L."/>
            <person name="Vaario L.M."/>
            <person name="Yamada A."/>
            <person name="Yan M."/>
            <person name="Wang P."/>
            <person name="Xu J."/>
            <person name="Bruns T."/>
            <person name="Baldrian P."/>
            <person name="Vilgalys R."/>
            <person name="Dunand C."/>
            <person name="Henrissat B."/>
            <person name="Grigoriev I.V."/>
            <person name="Hibbett D."/>
            <person name="Nagy L.G."/>
            <person name="Martin F.M."/>
        </authorList>
    </citation>
    <scope>NUCLEOTIDE SEQUENCE</scope>
    <source>
        <strain evidence="13">UH-Tt-Lm1</strain>
    </source>
</reference>
<dbReference type="InterPro" id="IPR058547">
    <property type="entry name" value="Pelota_N"/>
</dbReference>
<dbReference type="Gene3D" id="3.30.1330.30">
    <property type="match status" value="1"/>
</dbReference>
<evidence type="ECO:0000313" key="14">
    <source>
        <dbReference type="Proteomes" id="UP000736335"/>
    </source>
</evidence>
<evidence type="ECO:0000256" key="1">
    <source>
        <dbReference type="ARBA" id="ARBA00001968"/>
    </source>
</evidence>
<dbReference type="InterPro" id="IPR029064">
    <property type="entry name" value="Ribosomal_eL30-like_sf"/>
</dbReference>
<dbReference type="SMART" id="SM01194">
    <property type="entry name" value="eRF1_1"/>
    <property type="match status" value="1"/>
</dbReference>
<dbReference type="AlphaFoldDB" id="A0A9P6HJ32"/>
<evidence type="ECO:0000256" key="10">
    <source>
        <dbReference type="RuleBase" id="RU362019"/>
    </source>
</evidence>
<keyword evidence="4 10" id="KW-0963">Cytoplasm</keyword>
<feature type="domain" description="eRF1/Pelota-like N-terminal" evidence="12">
    <location>
        <begin position="1"/>
        <end position="147"/>
    </location>
</feature>
<dbReference type="InterPro" id="IPR005141">
    <property type="entry name" value="eRF1_2"/>
</dbReference>
<sequence>MKLVGKHVDKTRAGYAKLRPEDDEDMWHLYNIIQNGDLLRAPAIRRVQNVSSTGTVDSQRVRTNLTIRVSRVEFSAAASSGNTNEASAGQQPTSFAALHISGRVAAENPHVKMNAFHTLDIEVGRDVRIEKDEWDSIALATVEESCVPGRGAEVGAIVCGEGTAAFCLLSQHMTVVRQRIDVSIPRKMSSTSSAHEKGLSRFYEAVYTTFLRVIPYASTTLRAIVIASPGWVRDSVMDYIFKEATRTGNKALLAVRNKFIKIHVNSPHVHSLTEVLKSPEVASQLKETKFAREGIMLDKFFKMLGSDEMRAWYGPDHVRLAADRGAVGTLLISDELFRASDPRERKKYVALVEGVQRKGGEVLQFSSMHESGQQLNQLTGIAAILTFPLDIEVVEMEERESKEQVISEAEEQIDSSTESMGT</sequence>
<keyword evidence="6 10" id="KW-0479">Metal-binding</keyword>
<dbReference type="GO" id="GO:0070966">
    <property type="term" value="P:nuclear-transcribed mRNA catabolic process, no-go decay"/>
    <property type="evidence" value="ECO:0007669"/>
    <property type="project" value="InterPro"/>
</dbReference>
<comment type="caution">
    <text evidence="13">The sequence shown here is derived from an EMBL/GenBank/DDBJ whole genome shotgun (WGS) entry which is preliminary data.</text>
</comment>
<dbReference type="GO" id="GO:0071025">
    <property type="term" value="P:RNA surveillance"/>
    <property type="evidence" value="ECO:0007669"/>
    <property type="project" value="InterPro"/>
</dbReference>
<dbReference type="InterPro" id="IPR005140">
    <property type="entry name" value="eRF1_Pelota-like_N"/>
</dbReference>
<dbReference type="InterPro" id="IPR005142">
    <property type="entry name" value="eRF1_3"/>
</dbReference>
<dbReference type="FunFam" id="2.30.30.870:FF:000001">
    <property type="entry name" value="Protein pelota homolog"/>
    <property type="match status" value="1"/>
</dbReference>
<dbReference type="GO" id="GO:0051321">
    <property type="term" value="P:meiotic cell cycle"/>
    <property type="evidence" value="ECO:0007669"/>
    <property type="project" value="UniProtKB-KW"/>
</dbReference>
<dbReference type="PANTHER" id="PTHR10853">
    <property type="entry name" value="PELOTA"/>
    <property type="match status" value="1"/>
</dbReference>
<dbReference type="Pfam" id="PF26356">
    <property type="entry name" value="Pelota_N"/>
    <property type="match status" value="1"/>
</dbReference>
<dbReference type="GO" id="GO:0006412">
    <property type="term" value="P:translation"/>
    <property type="evidence" value="ECO:0007669"/>
    <property type="project" value="UniProtKB-ARBA"/>
</dbReference>
<keyword evidence="5" id="KW-0132">Cell division</keyword>
<accession>A0A9P6HJ32</accession>
<dbReference type="OrthoDB" id="10249111at2759"/>
<protein>
    <recommendedName>
        <fullName evidence="10">Protein DOM34 homolog</fullName>
    </recommendedName>
</protein>
<dbReference type="SUPFAM" id="SSF53137">
    <property type="entry name" value="Translational machinery components"/>
    <property type="match status" value="1"/>
</dbReference>
<dbReference type="InterPro" id="IPR004405">
    <property type="entry name" value="TF_pelota"/>
</dbReference>
<evidence type="ECO:0000256" key="9">
    <source>
        <dbReference type="ARBA" id="ARBA00023306"/>
    </source>
</evidence>
<dbReference type="NCBIfam" id="TIGR00111">
    <property type="entry name" value="pelota"/>
    <property type="match status" value="1"/>
</dbReference>
<evidence type="ECO:0000256" key="8">
    <source>
        <dbReference type="ARBA" id="ARBA00023254"/>
    </source>
</evidence>
<dbReference type="PANTHER" id="PTHR10853:SF0">
    <property type="entry name" value="PROTEIN PELOTA HOMOLOG"/>
    <property type="match status" value="1"/>
</dbReference>
<evidence type="ECO:0000256" key="5">
    <source>
        <dbReference type="ARBA" id="ARBA00022618"/>
    </source>
</evidence>
<keyword evidence="7" id="KW-0498">Mitosis</keyword>
<keyword evidence="9" id="KW-0131">Cell cycle</keyword>
<dbReference type="GO" id="GO:0032790">
    <property type="term" value="P:ribosome disassembly"/>
    <property type="evidence" value="ECO:0007669"/>
    <property type="project" value="TreeGrafter"/>
</dbReference>
<proteinExistence type="inferred from homology"/>
<evidence type="ECO:0000256" key="2">
    <source>
        <dbReference type="ARBA" id="ARBA00004496"/>
    </source>
</evidence>
<keyword evidence="8" id="KW-0469">Meiosis</keyword>
<dbReference type="GO" id="GO:0005737">
    <property type="term" value="C:cytoplasm"/>
    <property type="evidence" value="ECO:0007669"/>
    <property type="project" value="UniProtKB-SubCell"/>
</dbReference>
<dbReference type="GO" id="GO:0046872">
    <property type="term" value="F:metal ion binding"/>
    <property type="evidence" value="ECO:0007669"/>
    <property type="project" value="UniProtKB-KW"/>
</dbReference>
<evidence type="ECO:0000256" key="4">
    <source>
        <dbReference type="ARBA" id="ARBA00022490"/>
    </source>
</evidence>
<dbReference type="SUPFAM" id="SSF159065">
    <property type="entry name" value="Dom34/Pelota N-terminal domain-like"/>
    <property type="match status" value="1"/>
</dbReference>
<dbReference type="Pfam" id="PF03464">
    <property type="entry name" value="eRF1_2"/>
    <property type="match status" value="1"/>
</dbReference>
<dbReference type="GO" id="GO:0051301">
    <property type="term" value="P:cell division"/>
    <property type="evidence" value="ECO:0007669"/>
    <property type="project" value="UniProtKB-KW"/>
</dbReference>
<dbReference type="InterPro" id="IPR038069">
    <property type="entry name" value="Pelota/DOM34_N"/>
</dbReference>